<reference evidence="9 10" key="1">
    <citation type="submission" date="2017-04" db="EMBL/GenBank/DDBJ databases">
        <title>Genome sequencing of [Candida] sorbophila.</title>
        <authorList>
            <person name="Ahn J.O."/>
        </authorList>
    </citation>
    <scope>NUCLEOTIDE SEQUENCE [LARGE SCALE GENOMIC DNA]</scope>
    <source>
        <strain evidence="9 10">DS02</strain>
    </source>
</reference>
<dbReference type="EMBL" id="NDIQ01000021">
    <property type="protein sequence ID" value="PRT54393.1"/>
    <property type="molecule type" value="Genomic_DNA"/>
</dbReference>
<keyword evidence="10" id="KW-1185">Reference proteome</keyword>
<comment type="subcellular location">
    <subcellularLocation>
        <location evidence="1">Nucleus</location>
    </subcellularLocation>
</comment>
<dbReference type="PANTHER" id="PTHR15741:SF27">
    <property type="entry name" value="TRANSCRIPTION FACTOR AP-4"/>
    <property type="match status" value="1"/>
</dbReference>
<name>A0A2T0FHB5_9ASCO</name>
<evidence type="ECO:0000256" key="6">
    <source>
        <dbReference type="SAM" id="Coils"/>
    </source>
</evidence>
<dbReference type="AlphaFoldDB" id="A0A2T0FHB5"/>
<feature type="domain" description="BHLH" evidence="8">
    <location>
        <begin position="84"/>
        <end position="144"/>
    </location>
</feature>
<evidence type="ECO:0000256" key="7">
    <source>
        <dbReference type="SAM" id="MobiDB-lite"/>
    </source>
</evidence>
<accession>A0A2T0FHB5</accession>
<dbReference type="InterPro" id="IPR036638">
    <property type="entry name" value="HLH_DNA-bd_sf"/>
</dbReference>
<dbReference type="RefSeq" id="XP_024664338.1">
    <property type="nucleotide sequence ID" value="XM_024808570.1"/>
</dbReference>
<dbReference type="SUPFAM" id="SSF47459">
    <property type="entry name" value="HLH, helix-loop-helix DNA-binding domain"/>
    <property type="match status" value="1"/>
</dbReference>
<evidence type="ECO:0000256" key="3">
    <source>
        <dbReference type="ARBA" id="ARBA00023125"/>
    </source>
</evidence>
<dbReference type="GeneID" id="36515761"/>
<keyword evidence="3" id="KW-0238">DNA-binding</keyword>
<dbReference type="GO" id="GO:0046983">
    <property type="term" value="F:protein dimerization activity"/>
    <property type="evidence" value="ECO:0007669"/>
    <property type="project" value="InterPro"/>
</dbReference>
<dbReference type="Pfam" id="PF00010">
    <property type="entry name" value="HLH"/>
    <property type="match status" value="1"/>
</dbReference>
<sequence length="181" mass="20436">MLNPLQADLYKLRTEHYPQGPSGVRVPASPPRQNSDIPPEAMPWMNVGRVIPPPVAQAGAPDAIAMAKPKTRARSARSEPNTRRRRSNHNLVEQRRREAIAENIRMLDELLPESVELPESRSGKLDQHCKSNVLRRGVAYVTMLKSEQTAAAKRIKELEQRVAQLEDLLEGAYCRDPKYPM</sequence>
<dbReference type="InterPro" id="IPR011598">
    <property type="entry name" value="bHLH_dom"/>
</dbReference>
<evidence type="ECO:0000256" key="1">
    <source>
        <dbReference type="ARBA" id="ARBA00004123"/>
    </source>
</evidence>
<dbReference type="PROSITE" id="PS50888">
    <property type="entry name" value="BHLH"/>
    <property type="match status" value="1"/>
</dbReference>
<dbReference type="GO" id="GO:0005634">
    <property type="term" value="C:nucleus"/>
    <property type="evidence" value="ECO:0007669"/>
    <property type="project" value="UniProtKB-SubCell"/>
</dbReference>
<dbReference type="Gene3D" id="4.10.280.10">
    <property type="entry name" value="Helix-loop-helix DNA-binding domain"/>
    <property type="match status" value="1"/>
</dbReference>
<dbReference type="PANTHER" id="PTHR15741">
    <property type="entry name" value="BASIC HELIX-LOOP-HELIX ZIP TRANSCRIPTION FACTOR"/>
    <property type="match status" value="1"/>
</dbReference>
<comment type="caution">
    <text evidence="9">The sequence shown here is derived from an EMBL/GenBank/DDBJ whole genome shotgun (WGS) entry which is preliminary data.</text>
</comment>
<feature type="region of interest" description="Disordered" evidence="7">
    <location>
        <begin position="15"/>
        <end position="42"/>
    </location>
</feature>
<organism evidence="9 10">
    <name type="scientific">Wickerhamiella sorbophila</name>
    <dbReference type="NCBI Taxonomy" id="45607"/>
    <lineage>
        <taxon>Eukaryota</taxon>
        <taxon>Fungi</taxon>
        <taxon>Dikarya</taxon>
        <taxon>Ascomycota</taxon>
        <taxon>Saccharomycotina</taxon>
        <taxon>Dipodascomycetes</taxon>
        <taxon>Dipodascales</taxon>
        <taxon>Trichomonascaceae</taxon>
        <taxon>Wickerhamiella</taxon>
    </lineage>
</organism>
<feature type="region of interest" description="Disordered" evidence="7">
    <location>
        <begin position="66"/>
        <end position="91"/>
    </location>
</feature>
<evidence type="ECO:0000313" key="9">
    <source>
        <dbReference type="EMBL" id="PRT54393.1"/>
    </source>
</evidence>
<dbReference type="Proteomes" id="UP000238350">
    <property type="component" value="Unassembled WGS sequence"/>
</dbReference>
<keyword evidence="5" id="KW-0539">Nucleus</keyword>
<dbReference type="GO" id="GO:0000981">
    <property type="term" value="F:DNA-binding transcription factor activity, RNA polymerase II-specific"/>
    <property type="evidence" value="ECO:0007669"/>
    <property type="project" value="TreeGrafter"/>
</dbReference>
<evidence type="ECO:0000259" key="8">
    <source>
        <dbReference type="PROSITE" id="PS50888"/>
    </source>
</evidence>
<evidence type="ECO:0000256" key="4">
    <source>
        <dbReference type="ARBA" id="ARBA00023163"/>
    </source>
</evidence>
<dbReference type="InterPro" id="IPR052207">
    <property type="entry name" value="Max-like/E-box_TFs"/>
</dbReference>
<keyword evidence="4" id="KW-0804">Transcription</keyword>
<gene>
    <name evidence="9" type="ORF">B9G98_02013</name>
</gene>
<keyword evidence="2" id="KW-0805">Transcription regulation</keyword>
<evidence type="ECO:0000256" key="5">
    <source>
        <dbReference type="ARBA" id="ARBA00023242"/>
    </source>
</evidence>
<feature type="coiled-coil region" evidence="6">
    <location>
        <begin position="141"/>
        <end position="175"/>
    </location>
</feature>
<protein>
    <submittedName>
        <fullName evidence="9">Transcription factor E3</fullName>
    </submittedName>
</protein>
<keyword evidence="6" id="KW-0175">Coiled coil</keyword>
<dbReference type="GO" id="GO:0000978">
    <property type="term" value="F:RNA polymerase II cis-regulatory region sequence-specific DNA binding"/>
    <property type="evidence" value="ECO:0007669"/>
    <property type="project" value="TreeGrafter"/>
</dbReference>
<evidence type="ECO:0000256" key="2">
    <source>
        <dbReference type="ARBA" id="ARBA00023015"/>
    </source>
</evidence>
<dbReference type="STRING" id="45607.A0A2T0FHB5"/>
<evidence type="ECO:0000313" key="10">
    <source>
        <dbReference type="Proteomes" id="UP000238350"/>
    </source>
</evidence>
<proteinExistence type="predicted"/>